<evidence type="ECO:0000256" key="12">
    <source>
        <dbReference type="RuleBase" id="RU003753"/>
    </source>
</evidence>
<evidence type="ECO:0000313" key="14">
    <source>
        <dbReference type="Proteomes" id="UP001488805"/>
    </source>
</evidence>
<sequence>MESEMKCNVSEMWSPKMPKGLDFEISHHPLTMRHVVNLIVAMERFKGSSSEYLMSSEFRDEDLLSIMLDGIVEEEIVFERGSAQQLQVSWTGEEQCSMYDGEKRSLVQVENSMELHAVMLQGGAEAKKVLLNMSTYLHPAPSVEGRTVALGIKGTNLYLSCRKDGAEPTLHLEAVENKSLLSGLGTSISVNSDLVRFLFYRQDTGVNISTLMSVAHQNWYISTAQQDNKPLAMCLESATRSRVFSIREEAERQS</sequence>
<accession>A0AAW1EHE6</accession>
<evidence type="ECO:0000256" key="3">
    <source>
        <dbReference type="ARBA" id="ARBA00004550"/>
    </source>
</evidence>
<dbReference type="GO" id="GO:0051781">
    <property type="term" value="P:positive regulation of cell division"/>
    <property type="evidence" value="ECO:0007669"/>
    <property type="project" value="UniProtKB-KW"/>
</dbReference>
<dbReference type="AlphaFoldDB" id="A0AAW1EHE6"/>
<dbReference type="GO" id="GO:0005615">
    <property type="term" value="C:extracellular space"/>
    <property type="evidence" value="ECO:0007669"/>
    <property type="project" value="UniProtKB-KW"/>
</dbReference>
<dbReference type="CDD" id="cd23296">
    <property type="entry name" value="beta-trefoil_IL1B"/>
    <property type="match status" value="1"/>
</dbReference>
<dbReference type="GO" id="GO:0019221">
    <property type="term" value="P:cytokine-mediated signaling pathway"/>
    <property type="evidence" value="ECO:0007669"/>
    <property type="project" value="TreeGrafter"/>
</dbReference>
<dbReference type="PANTHER" id="PTHR10078">
    <property type="entry name" value="INTERLEUKIN-1 FAMILY MEMBER"/>
    <property type="match status" value="1"/>
</dbReference>
<dbReference type="GO" id="GO:0010628">
    <property type="term" value="P:positive regulation of gene expression"/>
    <property type="evidence" value="ECO:0007669"/>
    <property type="project" value="TreeGrafter"/>
</dbReference>
<comment type="subcellular location">
    <subcellularLocation>
        <location evidence="2">Cytoplasm</location>
        <location evidence="2">Cytosol</location>
    </subcellularLocation>
    <subcellularLocation>
        <location evidence="1">Lysosome</location>
    </subcellularLocation>
    <subcellularLocation>
        <location evidence="3">Secreted</location>
        <location evidence="3">Extracellular exosome</location>
    </subcellularLocation>
</comment>
<dbReference type="SUPFAM" id="SSF50353">
    <property type="entry name" value="Cytokine"/>
    <property type="match status" value="1"/>
</dbReference>
<dbReference type="PRINTS" id="PR00264">
    <property type="entry name" value="INTERLEUKIN1"/>
</dbReference>
<dbReference type="GO" id="GO:0042119">
    <property type="term" value="P:neutrophil activation"/>
    <property type="evidence" value="ECO:0007669"/>
    <property type="project" value="TreeGrafter"/>
</dbReference>
<evidence type="ECO:0000256" key="11">
    <source>
        <dbReference type="ARBA" id="ARBA00023246"/>
    </source>
</evidence>
<dbReference type="Proteomes" id="UP001488805">
    <property type="component" value="Unassembled WGS sequence"/>
</dbReference>
<dbReference type="PRINTS" id="PR01357">
    <property type="entry name" value="INTRLEUKN1AB"/>
</dbReference>
<keyword evidence="10" id="KW-0458">Lysosome</keyword>
<comment type="similarity">
    <text evidence="4 12">Belongs to the IL-1 family.</text>
</comment>
<dbReference type="GO" id="GO:0006955">
    <property type="term" value="P:immune response"/>
    <property type="evidence" value="ECO:0007669"/>
    <property type="project" value="InterPro"/>
</dbReference>
<dbReference type="GO" id="GO:0005149">
    <property type="term" value="F:interleukin-1 receptor binding"/>
    <property type="evidence" value="ECO:0007669"/>
    <property type="project" value="UniProtKB-UniRule"/>
</dbReference>
<protein>
    <recommendedName>
        <fullName evidence="12">Interleukin-1</fullName>
    </recommendedName>
</protein>
<evidence type="ECO:0000256" key="7">
    <source>
        <dbReference type="ARBA" id="ARBA00022525"/>
    </source>
</evidence>
<evidence type="ECO:0000256" key="10">
    <source>
        <dbReference type="ARBA" id="ARBA00023228"/>
    </source>
</evidence>
<dbReference type="GO" id="GO:0005764">
    <property type="term" value="C:lysosome"/>
    <property type="evidence" value="ECO:0007669"/>
    <property type="project" value="UniProtKB-SubCell"/>
</dbReference>
<evidence type="ECO:0000256" key="8">
    <source>
        <dbReference type="ARBA" id="ARBA00022620"/>
    </source>
</evidence>
<gene>
    <name evidence="13" type="ORF">VZT92_018640</name>
</gene>
<dbReference type="GO" id="GO:0071222">
    <property type="term" value="P:cellular response to lipopolysaccharide"/>
    <property type="evidence" value="ECO:0007669"/>
    <property type="project" value="TreeGrafter"/>
</dbReference>
<keyword evidence="5" id="KW-0963">Cytoplasm</keyword>
<reference evidence="13 14" key="1">
    <citation type="journal article" date="2024" name="Genome Biol. Evol.">
        <title>Chromosome-level genome assembly of the viviparous eelpout Zoarces viviparus.</title>
        <authorList>
            <person name="Fuhrmann N."/>
            <person name="Brasseur M.V."/>
            <person name="Bakowski C.E."/>
            <person name="Podsiadlowski L."/>
            <person name="Prost S."/>
            <person name="Krehenwinkel H."/>
            <person name="Mayer C."/>
        </authorList>
    </citation>
    <scope>NUCLEOTIDE SEQUENCE [LARGE SCALE GENOMIC DNA]</scope>
    <source>
        <strain evidence="13">NO-MEL_2022_Ind0_liver</strain>
    </source>
</reference>
<dbReference type="GO" id="GO:0005829">
    <property type="term" value="C:cytosol"/>
    <property type="evidence" value="ECO:0007669"/>
    <property type="project" value="UniProtKB-SubCell"/>
</dbReference>
<dbReference type="Pfam" id="PF00340">
    <property type="entry name" value="IL1"/>
    <property type="match status" value="1"/>
</dbReference>
<keyword evidence="8" id="KW-0666">Pyrogen</keyword>
<dbReference type="GO" id="GO:0005125">
    <property type="term" value="F:cytokine activity"/>
    <property type="evidence" value="ECO:0007669"/>
    <property type="project" value="UniProtKB-UniRule"/>
</dbReference>
<dbReference type="PANTHER" id="PTHR10078:SF30">
    <property type="entry name" value="INTERLEUKIN-1 BETA"/>
    <property type="match status" value="1"/>
</dbReference>
<dbReference type="GO" id="GO:0048246">
    <property type="term" value="P:macrophage chemotaxis"/>
    <property type="evidence" value="ECO:0007669"/>
    <property type="project" value="TreeGrafter"/>
</dbReference>
<evidence type="ECO:0000256" key="4">
    <source>
        <dbReference type="ARBA" id="ARBA00010448"/>
    </source>
</evidence>
<keyword evidence="7 12" id="KW-0964">Secreted</keyword>
<evidence type="ECO:0000256" key="6">
    <source>
        <dbReference type="ARBA" id="ARBA00022514"/>
    </source>
</evidence>
<dbReference type="GO" id="GO:0001660">
    <property type="term" value="P:fever generation"/>
    <property type="evidence" value="ECO:0007669"/>
    <property type="project" value="UniProtKB-KW"/>
</dbReference>
<dbReference type="InterPro" id="IPR000975">
    <property type="entry name" value="IL-1_fam"/>
</dbReference>
<keyword evidence="11" id="KW-0497">Mitogen</keyword>
<keyword evidence="14" id="KW-1185">Reference proteome</keyword>
<dbReference type="EMBL" id="JBCEZU010000221">
    <property type="protein sequence ID" value="KAK9522156.1"/>
    <property type="molecule type" value="Genomic_DNA"/>
</dbReference>
<evidence type="ECO:0000256" key="9">
    <source>
        <dbReference type="ARBA" id="ARBA00023198"/>
    </source>
</evidence>
<name>A0AAW1EHE6_ZOAVI</name>
<proteinExistence type="inferred from homology"/>
<dbReference type="GO" id="GO:1901222">
    <property type="term" value="P:regulation of non-canonical NF-kappaB signal transduction"/>
    <property type="evidence" value="ECO:0007669"/>
    <property type="project" value="TreeGrafter"/>
</dbReference>
<evidence type="ECO:0000313" key="13">
    <source>
        <dbReference type="EMBL" id="KAK9522156.1"/>
    </source>
</evidence>
<evidence type="ECO:0000256" key="1">
    <source>
        <dbReference type="ARBA" id="ARBA00004371"/>
    </source>
</evidence>
<organism evidence="13 14">
    <name type="scientific">Zoarces viviparus</name>
    <name type="common">Viviparous eelpout</name>
    <name type="synonym">Blennius viviparus</name>
    <dbReference type="NCBI Taxonomy" id="48416"/>
    <lineage>
        <taxon>Eukaryota</taxon>
        <taxon>Metazoa</taxon>
        <taxon>Chordata</taxon>
        <taxon>Craniata</taxon>
        <taxon>Vertebrata</taxon>
        <taxon>Euteleostomi</taxon>
        <taxon>Actinopterygii</taxon>
        <taxon>Neopterygii</taxon>
        <taxon>Teleostei</taxon>
        <taxon>Neoteleostei</taxon>
        <taxon>Acanthomorphata</taxon>
        <taxon>Eupercaria</taxon>
        <taxon>Perciformes</taxon>
        <taxon>Cottioidei</taxon>
        <taxon>Zoarcales</taxon>
        <taxon>Zoarcidae</taxon>
        <taxon>Zoarcinae</taxon>
        <taxon>Zoarces</taxon>
    </lineage>
</organism>
<keyword evidence="9" id="KW-0395">Inflammatory response</keyword>
<dbReference type="SMART" id="SM00125">
    <property type="entry name" value="IL1"/>
    <property type="match status" value="1"/>
</dbReference>
<evidence type="ECO:0000256" key="5">
    <source>
        <dbReference type="ARBA" id="ARBA00022490"/>
    </source>
</evidence>
<keyword evidence="6" id="KW-0202">Cytokine</keyword>
<comment type="caution">
    <text evidence="13">The sequence shown here is derived from an EMBL/GenBank/DDBJ whole genome shotgun (WGS) entry which is preliminary data.</text>
</comment>
<dbReference type="InterPro" id="IPR008996">
    <property type="entry name" value="IL1/FGF"/>
</dbReference>
<dbReference type="Gene3D" id="2.80.10.50">
    <property type="match status" value="1"/>
</dbReference>
<evidence type="ECO:0000256" key="2">
    <source>
        <dbReference type="ARBA" id="ARBA00004514"/>
    </source>
</evidence>